<dbReference type="OrthoDB" id="1712432at2759"/>
<keyword evidence="5" id="KW-1185">Reference proteome</keyword>
<organism evidence="4 5">
    <name type="scientific">Patiria miniata</name>
    <name type="common">Bat star</name>
    <name type="synonym">Asterina miniata</name>
    <dbReference type="NCBI Taxonomy" id="46514"/>
    <lineage>
        <taxon>Eukaryota</taxon>
        <taxon>Metazoa</taxon>
        <taxon>Echinodermata</taxon>
        <taxon>Eleutherozoa</taxon>
        <taxon>Asterozoa</taxon>
        <taxon>Asteroidea</taxon>
        <taxon>Valvatacea</taxon>
        <taxon>Valvatida</taxon>
        <taxon>Asterinidae</taxon>
        <taxon>Patiria</taxon>
    </lineage>
</organism>
<reference evidence="4" key="1">
    <citation type="submission" date="2022-11" db="UniProtKB">
        <authorList>
            <consortium name="EnsemblMetazoa"/>
        </authorList>
    </citation>
    <scope>IDENTIFICATION</scope>
</reference>
<dbReference type="EnsemblMetazoa" id="XM_038188937.1">
    <property type="protein sequence ID" value="XP_038044865.1"/>
    <property type="gene ID" value="LOC119719464"/>
</dbReference>
<dbReference type="GO" id="GO:0005794">
    <property type="term" value="C:Golgi apparatus"/>
    <property type="evidence" value="ECO:0007669"/>
    <property type="project" value="TreeGrafter"/>
</dbReference>
<dbReference type="RefSeq" id="XP_038044865.1">
    <property type="nucleotide sequence ID" value="XM_038188937.1"/>
</dbReference>
<feature type="chain" id="PRO_5038275583" description="Nucleotide-diphospho-sugar transferase domain-containing protein" evidence="2">
    <location>
        <begin position="32"/>
        <end position="343"/>
    </location>
</feature>
<evidence type="ECO:0000313" key="4">
    <source>
        <dbReference type="EnsemblMetazoa" id="XP_038044866.1"/>
    </source>
</evidence>
<dbReference type="GeneID" id="119719464"/>
<comment type="similarity">
    <text evidence="1">Belongs to the glycosyltransferase 77 family.</text>
</comment>
<evidence type="ECO:0000313" key="5">
    <source>
        <dbReference type="Proteomes" id="UP000887568"/>
    </source>
</evidence>
<dbReference type="EnsemblMetazoa" id="XM_038188938.1">
    <property type="protein sequence ID" value="XP_038044866.1"/>
    <property type="gene ID" value="LOC119719464"/>
</dbReference>
<dbReference type="InterPro" id="IPR029044">
    <property type="entry name" value="Nucleotide-diphossugar_trans"/>
</dbReference>
<dbReference type="Proteomes" id="UP000887568">
    <property type="component" value="Unplaced"/>
</dbReference>
<dbReference type="InterPro" id="IPR052636">
    <property type="entry name" value="UDP-D-xylose:L-fucose_XylT"/>
</dbReference>
<dbReference type="PANTHER" id="PTHR47032">
    <property type="entry name" value="UDP-D-XYLOSE:L-FUCOSE ALPHA-1,3-D-XYLOSYLTRANSFERASE-RELATED"/>
    <property type="match status" value="1"/>
</dbReference>
<dbReference type="PANTHER" id="PTHR47032:SF1">
    <property type="entry name" value="UDP-D-XYLOSE:L-FUCOSE ALPHA-1,3-D-XYLOSYLTRANSFERASE-RELATED"/>
    <property type="match status" value="1"/>
</dbReference>
<name>A0A913Z1I8_PATMI</name>
<dbReference type="RefSeq" id="XP_038044866.1">
    <property type="nucleotide sequence ID" value="XM_038188938.1"/>
</dbReference>
<feature type="signal peptide" evidence="2">
    <location>
        <begin position="1"/>
        <end position="31"/>
    </location>
</feature>
<dbReference type="SUPFAM" id="SSF53448">
    <property type="entry name" value="Nucleotide-diphospho-sugar transferases"/>
    <property type="match status" value="1"/>
</dbReference>
<dbReference type="GO" id="GO:0016757">
    <property type="term" value="F:glycosyltransferase activity"/>
    <property type="evidence" value="ECO:0007669"/>
    <property type="project" value="TreeGrafter"/>
</dbReference>
<sequence>MAVTRIFQVLFFLQSVALLAYIIHWSRNCDSCVILKTAMINQATGNVYSKATNVPFASTERGQLSNCTLYDILQRPGVVMLTTTNLGFLDMTMNMLASVRRVGICVNTTIIAEDKKVYKYLHKKAEGDPAVHVVMTNSGLMQSGEVKRKNARTYFDLLKKRQGYVFSLLEQGFEVLFTDSDTFWFRDPFRYFQGDFDMSMMDTNSPYPTRTSRAHYCAGFSYMKPTIVTLMFVKEWIRSLKGKQIMDQIVMNKLLQADKPVHVNIKPLDIKLFPPGPTFYEFLAKNTSYSAVVMHAASIRGHDEKVQKFKSSNMWLVNASSDELVAREQGLYGNNSLSELIIF</sequence>
<keyword evidence="2" id="KW-0732">Signal</keyword>
<proteinExistence type="inferred from homology"/>
<evidence type="ECO:0000256" key="1">
    <source>
        <dbReference type="ARBA" id="ARBA00007033"/>
    </source>
</evidence>
<dbReference type="Pfam" id="PF03407">
    <property type="entry name" value="Nucleotid_trans"/>
    <property type="match status" value="1"/>
</dbReference>
<dbReference type="InterPro" id="IPR005069">
    <property type="entry name" value="Nucl-diP-sugar_transferase"/>
</dbReference>
<protein>
    <recommendedName>
        <fullName evidence="3">Nucleotide-diphospho-sugar transferase domain-containing protein</fullName>
    </recommendedName>
</protein>
<dbReference type="AlphaFoldDB" id="A0A913Z1I8"/>
<evidence type="ECO:0000256" key="2">
    <source>
        <dbReference type="SAM" id="SignalP"/>
    </source>
</evidence>
<evidence type="ECO:0000259" key="3">
    <source>
        <dbReference type="Pfam" id="PF03407"/>
    </source>
</evidence>
<feature type="domain" description="Nucleotide-diphospho-sugar transferase" evidence="3">
    <location>
        <begin position="107"/>
        <end position="308"/>
    </location>
</feature>
<accession>A0A913Z1I8</accession>